<protein>
    <recommendedName>
        <fullName evidence="4">MARVEL domain-containing protein</fullName>
    </recommendedName>
</protein>
<dbReference type="AlphaFoldDB" id="A0A8H3FT23"/>
<reference evidence="2" key="1">
    <citation type="submission" date="2021-03" db="EMBL/GenBank/DDBJ databases">
        <authorList>
            <person name="Tagirdzhanova G."/>
        </authorList>
    </citation>
    <scope>NUCLEOTIDE SEQUENCE</scope>
</reference>
<feature type="transmembrane region" description="Helical" evidence="1">
    <location>
        <begin position="142"/>
        <end position="165"/>
    </location>
</feature>
<accession>A0A8H3FT23</accession>
<evidence type="ECO:0000313" key="2">
    <source>
        <dbReference type="EMBL" id="CAF9928814.1"/>
    </source>
</evidence>
<name>A0A8H3FT23_9LECA</name>
<dbReference type="EMBL" id="CAJPDS010000049">
    <property type="protein sequence ID" value="CAF9928814.1"/>
    <property type="molecule type" value="Genomic_DNA"/>
</dbReference>
<proteinExistence type="predicted"/>
<feature type="transmembrane region" description="Helical" evidence="1">
    <location>
        <begin position="109"/>
        <end position="130"/>
    </location>
</feature>
<gene>
    <name evidence="2" type="ORF">HETSPECPRED_006939</name>
</gene>
<keyword evidence="1" id="KW-0472">Membrane</keyword>
<keyword evidence="1" id="KW-0812">Transmembrane</keyword>
<keyword evidence="1" id="KW-1133">Transmembrane helix</keyword>
<evidence type="ECO:0000256" key="1">
    <source>
        <dbReference type="SAM" id="Phobius"/>
    </source>
</evidence>
<keyword evidence="3" id="KW-1185">Reference proteome</keyword>
<organism evidence="2 3">
    <name type="scientific">Heterodermia speciosa</name>
    <dbReference type="NCBI Taxonomy" id="116794"/>
    <lineage>
        <taxon>Eukaryota</taxon>
        <taxon>Fungi</taxon>
        <taxon>Dikarya</taxon>
        <taxon>Ascomycota</taxon>
        <taxon>Pezizomycotina</taxon>
        <taxon>Lecanoromycetes</taxon>
        <taxon>OSLEUM clade</taxon>
        <taxon>Lecanoromycetidae</taxon>
        <taxon>Caliciales</taxon>
        <taxon>Physciaceae</taxon>
        <taxon>Heterodermia</taxon>
    </lineage>
</organism>
<evidence type="ECO:0008006" key="4">
    <source>
        <dbReference type="Google" id="ProtNLM"/>
    </source>
</evidence>
<sequence>MSFDPPPTSAEQTSKRPHLSIFNFSSFRQTASVEPPPYSPNDVFAERNQRLAGILHWARVILSVITLIAGAIVIGCAASSLRSYSSTHLNSQYFLPLWPTSVDLRPTHAMLACGVTISSFSLVYLISVFVPTPGPKLHLLNTIWTPFSFLSLFITVFTTVFASTITSHLADSTDAGSLTSWTCKWSSYEDIAPMDFVKICTQSTVASDLVIFLIIVEVLAVGISGWGWWIEARVKKEGNEKGTERV</sequence>
<feature type="transmembrane region" description="Helical" evidence="1">
    <location>
        <begin position="57"/>
        <end position="81"/>
    </location>
</feature>
<comment type="caution">
    <text evidence="2">The sequence shown here is derived from an EMBL/GenBank/DDBJ whole genome shotgun (WGS) entry which is preliminary data.</text>
</comment>
<feature type="transmembrane region" description="Helical" evidence="1">
    <location>
        <begin position="209"/>
        <end position="229"/>
    </location>
</feature>
<evidence type="ECO:0000313" key="3">
    <source>
        <dbReference type="Proteomes" id="UP000664521"/>
    </source>
</evidence>
<dbReference type="Proteomes" id="UP000664521">
    <property type="component" value="Unassembled WGS sequence"/>
</dbReference>
<dbReference type="OrthoDB" id="3890746at2759"/>